<evidence type="ECO:0000313" key="18">
    <source>
        <dbReference type="Proteomes" id="UP000293137"/>
    </source>
</evidence>
<evidence type="ECO:0000313" key="16">
    <source>
        <dbReference type="Proteomes" id="UP000292241"/>
    </source>
</evidence>
<dbReference type="EMBL" id="SHST01000025">
    <property type="protein sequence ID" value="TCF39294.1"/>
    <property type="molecule type" value="Genomic_DNA"/>
</dbReference>
<evidence type="ECO:0000313" key="8">
    <source>
        <dbReference type="EMBL" id="GHM71763.1"/>
    </source>
</evidence>
<accession>A0A0M0VMZ9</accession>
<evidence type="ECO:0000256" key="3">
    <source>
        <dbReference type="ARBA" id="ARBA00022741"/>
    </source>
</evidence>
<evidence type="ECO:0000256" key="5">
    <source>
        <dbReference type="ARBA" id="ARBA00034531"/>
    </source>
</evidence>
<keyword evidence="4" id="KW-0067">ATP-binding</keyword>
<dbReference type="EMBL" id="SHTH01000008">
    <property type="protein sequence ID" value="TCF70103.1"/>
    <property type="molecule type" value="Genomic_DNA"/>
</dbReference>
<sequence length="194" mass="21416">MIELPETFDTYLIPGTNVLRNLIGATTVTELEAAENDLVSARMLEFQSNLPVAQGTLRQLQQIHRQLFQDIYDWAGQIRTVDIVKGSSQVFQPLAFFDVGVQYAERILDRDIKTARTQEAQNQTATVMNAMPLSGSLGAIRSALAGDPRFADPCGEALYGSKACADFVNEAKNIHARQIAEQFASEQGVRDQPK</sequence>
<dbReference type="Proteomes" id="UP000291881">
    <property type="component" value="Unassembled WGS sequence"/>
</dbReference>
<keyword evidence="2" id="KW-0548">Nucleotidyltransferase</keyword>
<dbReference type="SUPFAM" id="SSF140931">
    <property type="entry name" value="Fic-like"/>
    <property type="match status" value="1"/>
</dbReference>
<keyword evidence="1" id="KW-0808">Transferase</keyword>
<dbReference type="Proteomes" id="UP000292241">
    <property type="component" value="Unassembled WGS sequence"/>
</dbReference>
<dbReference type="EMBL" id="SHPS01000019">
    <property type="protein sequence ID" value="TCD85941.1"/>
    <property type="molecule type" value="Genomic_DNA"/>
</dbReference>
<comment type="catalytic activity">
    <reaction evidence="7">
        <text>L-tyrosyl-[protein] + ATP = O-(5'-adenylyl)-L-tyrosyl-[protein] + diphosphate</text>
        <dbReference type="Rhea" id="RHEA:54288"/>
        <dbReference type="Rhea" id="RHEA-COMP:10136"/>
        <dbReference type="Rhea" id="RHEA-COMP:13846"/>
        <dbReference type="ChEBI" id="CHEBI:30616"/>
        <dbReference type="ChEBI" id="CHEBI:33019"/>
        <dbReference type="ChEBI" id="CHEBI:46858"/>
        <dbReference type="ChEBI" id="CHEBI:83624"/>
        <dbReference type="EC" id="2.7.7.108"/>
    </reaction>
</comment>
<evidence type="ECO:0000313" key="19">
    <source>
        <dbReference type="Proteomes" id="UP000293441"/>
    </source>
</evidence>
<keyword evidence="3" id="KW-0547">Nucleotide-binding</keyword>
<evidence type="ECO:0000256" key="2">
    <source>
        <dbReference type="ARBA" id="ARBA00022695"/>
    </source>
</evidence>
<dbReference type="Proteomes" id="UP000663812">
    <property type="component" value="Unassembled WGS sequence"/>
</dbReference>
<organism evidence="12 17">
    <name type="scientific">Bifidobacterium longum subsp. longum</name>
    <dbReference type="NCBI Taxonomy" id="1679"/>
    <lineage>
        <taxon>Bacteria</taxon>
        <taxon>Bacillati</taxon>
        <taxon>Actinomycetota</taxon>
        <taxon>Actinomycetes</taxon>
        <taxon>Bifidobacteriales</taxon>
        <taxon>Bifidobacteriaceae</taxon>
        <taxon>Bifidobacterium</taxon>
    </lineage>
</organism>
<dbReference type="EMBL" id="SHPX01000019">
    <property type="protein sequence ID" value="TCD97641.1"/>
    <property type="molecule type" value="Genomic_DNA"/>
</dbReference>
<dbReference type="EMBL" id="SHSP01000009">
    <property type="protein sequence ID" value="TCF32512.1"/>
    <property type="molecule type" value="Genomic_DNA"/>
</dbReference>
<comment type="catalytic activity">
    <reaction evidence="6">
        <text>L-threonyl-[protein] + ATP = 3-O-(5'-adenylyl)-L-threonyl-[protein] + diphosphate</text>
        <dbReference type="Rhea" id="RHEA:54292"/>
        <dbReference type="Rhea" id="RHEA-COMP:11060"/>
        <dbReference type="Rhea" id="RHEA-COMP:13847"/>
        <dbReference type="ChEBI" id="CHEBI:30013"/>
        <dbReference type="ChEBI" id="CHEBI:30616"/>
        <dbReference type="ChEBI" id="CHEBI:33019"/>
        <dbReference type="ChEBI" id="CHEBI:138113"/>
        <dbReference type="EC" id="2.7.7.108"/>
    </reaction>
</comment>
<reference evidence="15 16" key="1">
    <citation type="journal article" date="2018" name="Sci. Rep.">
        <title>Genomic diversity and distribution of Bifidobacterium longum subsp. longum across the human lifespan.</title>
        <authorList>
            <person name="Odamaki T."/>
            <person name="Bottacini F."/>
            <person name="Kato K."/>
            <person name="Mitsuyama E."/>
            <person name="Yoshida K."/>
            <person name="Horigome A."/>
            <person name="Xiao J.Z."/>
            <person name="van Sinderen D."/>
        </authorList>
    </citation>
    <scope>NUCLEOTIDE SEQUENCE [LARGE SCALE GENOMIC DNA]</scope>
    <source>
        <strain evidence="9 16">MCC10008</strain>
        <strain evidence="10 15">MCC10009</strain>
        <strain evidence="11 19">MCC10015</strain>
        <strain evidence="12 17">MCC10096</strain>
        <strain evidence="13 20">MCC10100</strain>
        <strain evidence="14 18">MCC10118</strain>
    </source>
</reference>
<gene>
    <name evidence="8" type="ORF">MCC00316_00530</name>
    <name evidence="9" type="ORF">MCC10008_0977</name>
    <name evidence="10" type="ORF">MCC10009_0914</name>
    <name evidence="11" type="ORF">MCC10015_1038</name>
    <name evidence="12" type="ORF">MCC10096_0945</name>
    <name evidence="13" type="ORF">MCC10100_0988</name>
    <name evidence="14" type="ORF">MCC10118_0953</name>
</gene>
<evidence type="ECO:0000313" key="11">
    <source>
        <dbReference type="EMBL" id="TCD97641.1"/>
    </source>
</evidence>
<dbReference type="Proteomes" id="UP000293441">
    <property type="component" value="Unassembled WGS sequence"/>
</dbReference>
<dbReference type="InterPro" id="IPR036597">
    <property type="entry name" value="Fido-like_dom_sf"/>
</dbReference>
<dbReference type="Proteomes" id="UP000292932">
    <property type="component" value="Unassembled WGS sequence"/>
</dbReference>
<dbReference type="PANTHER" id="PTHR39560:SF1">
    <property type="entry name" value="PROTEIN ADENYLYLTRANSFERASE FIC-RELATED"/>
    <property type="match status" value="1"/>
</dbReference>
<evidence type="ECO:0000313" key="9">
    <source>
        <dbReference type="EMBL" id="TCD83907.1"/>
    </source>
</evidence>
<evidence type="ECO:0000313" key="12">
    <source>
        <dbReference type="EMBL" id="TCF32512.1"/>
    </source>
</evidence>
<dbReference type="PANTHER" id="PTHR39560">
    <property type="entry name" value="PROTEIN ADENYLYLTRANSFERASE FIC-RELATED"/>
    <property type="match status" value="1"/>
</dbReference>
<evidence type="ECO:0000313" key="10">
    <source>
        <dbReference type="EMBL" id="TCD85941.1"/>
    </source>
</evidence>
<evidence type="ECO:0000313" key="20">
    <source>
        <dbReference type="Proteomes" id="UP000294241"/>
    </source>
</evidence>
<evidence type="ECO:0000313" key="13">
    <source>
        <dbReference type="EMBL" id="TCF39294.1"/>
    </source>
</evidence>
<evidence type="ECO:0000313" key="17">
    <source>
        <dbReference type="Proteomes" id="UP000292932"/>
    </source>
</evidence>
<comment type="caution">
    <text evidence="12">The sequence shown here is derived from an EMBL/GenBank/DDBJ whole genome shotgun (WGS) entry which is preliminary data.</text>
</comment>
<dbReference type="Proteomes" id="UP000294241">
    <property type="component" value="Unassembled WGS sequence"/>
</dbReference>
<dbReference type="GO" id="GO:0070733">
    <property type="term" value="F:AMPylase activity"/>
    <property type="evidence" value="ECO:0007669"/>
    <property type="project" value="UniProtKB-EC"/>
</dbReference>
<protein>
    <recommendedName>
        <fullName evidence="5">protein adenylyltransferase</fullName>
        <ecNumber evidence="5">2.7.7.108</ecNumber>
    </recommendedName>
</protein>
<dbReference type="EMBL" id="BNHC01000001">
    <property type="protein sequence ID" value="GHM71763.1"/>
    <property type="molecule type" value="Genomic_DNA"/>
</dbReference>
<evidence type="ECO:0000256" key="7">
    <source>
        <dbReference type="ARBA" id="ARBA00048696"/>
    </source>
</evidence>
<evidence type="ECO:0000256" key="6">
    <source>
        <dbReference type="ARBA" id="ARBA00047939"/>
    </source>
</evidence>
<dbReference type="EMBL" id="SHPR01000022">
    <property type="protein sequence ID" value="TCD83907.1"/>
    <property type="molecule type" value="Genomic_DNA"/>
</dbReference>
<evidence type="ECO:0000313" key="14">
    <source>
        <dbReference type="EMBL" id="TCF70103.1"/>
    </source>
</evidence>
<proteinExistence type="predicted"/>
<reference evidence="12" key="2">
    <citation type="submission" date="2019-02" db="EMBL/GenBank/DDBJ databases">
        <authorList>
            <person name="Odamaki T."/>
        </authorList>
    </citation>
    <scope>NUCLEOTIDE SEQUENCE</scope>
    <source>
        <strain evidence="9">MCC10008</strain>
        <strain evidence="10">MCC10009</strain>
        <strain evidence="11">MCC10015</strain>
        <strain evidence="12">MCC10096</strain>
        <strain evidence="13">MCC10100</strain>
        <strain evidence="14">MCC10118</strain>
    </source>
</reference>
<dbReference type="AlphaFoldDB" id="A0A0M0VMZ9"/>
<dbReference type="Gene3D" id="1.10.3290.10">
    <property type="entry name" value="Fido-like domain"/>
    <property type="match status" value="1"/>
</dbReference>
<dbReference type="GO" id="GO:0051302">
    <property type="term" value="P:regulation of cell division"/>
    <property type="evidence" value="ECO:0007669"/>
    <property type="project" value="TreeGrafter"/>
</dbReference>
<dbReference type="RefSeq" id="WP_007056278.1">
    <property type="nucleotide sequence ID" value="NZ_AP022379.1"/>
</dbReference>
<evidence type="ECO:0000256" key="4">
    <source>
        <dbReference type="ARBA" id="ARBA00022840"/>
    </source>
</evidence>
<dbReference type="EC" id="2.7.7.108" evidence="5"/>
<evidence type="ECO:0000256" key="1">
    <source>
        <dbReference type="ARBA" id="ARBA00022679"/>
    </source>
</evidence>
<dbReference type="GO" id="GO:0005524">
    <property type="term" value="F:ATP binding"/>
    <property type="evidence" value="ECO:0007669"/>
    <property type="project" value="UniProtKB-KW"/>
</dbReference>
<reference evidence="8" key="3">
    <citation type="journal article" date="2021" name="Appl. Environ. Microbiol.">
        <title>Novel 3-O-alpha-d-Galactosyl-alpha-l-Arabinofuranosidase for the Assimilation of Gum Arabic Arabinogalactan Protein in Bifidobacterium longum subsp. longum.</title>
        <authorList>
            <person name="Sasaki Y."/>
            <person name="Horigome A."/>
            <person name="Odamaki T."/>
            <person name="Xiao J.Z."/>
            <person name="Ishiwata A."/>
            <person name="Ito Y."/>
            <person name="Kitahara K."/>
            <person name="Fujita K."/>
        </authorList>
    </citation>
    <scope>NUCLEOTIDE SEQUENCE</scope>
    <source>
        <strain evidence="8">MCC00316</strain>
    </source>
</reference>
<dbReference type="Proteomes" id="UP000293137">
    <property type="component" value="Unassembled WGS sequence"/>
</dbReference>
<evidence type="ECO:0000313" key="15">
    <source>
        <dbReference type="Proteomes" id="UP000291881"/>
    </source>
</evidence>
<name>A0A0M0VMZ9_BIFLL</name>